<feature type="domain" description="Peptidase S8/S53" evidence="1">
    <location>
        <begin position="269"/>
        <end position="534"/>
    </location>
</feature>
<dbReference type="AlphaFoldDB" id="A0A4R7ZCR6"/>
<proteinExistence type="predicted"/>
<dbReference type="GO" id="GO:0004252">
    <property type="term" value="F:serine-type endopeptidase activity"/>
    <property type="evidence" value="ECO:0007669"/>
    <property type="project" value="InterPro"/>
</dbReference>
<dbReference type="InterPro" id="IPR000209">
    <property type="entry name" value="Peptidase_S8/S53_dom"/>
</dbReference>
<name>A0A4R7ZCR6_9FIRM</name>
<gene>
    <name evidence="2" type="ORF">EDD63_1444</name>
</gene>
<protein>
    <submittedName>
        <fullName evidence="2">Subtilase family protein</fullName>
    </submittedName>
</protein>
<dbReference type="Proteomes" id="UP000294743">
    <property type="component" value="Unassembled WGS sequence"/>
</dbReference>
<dbReference type="Gene3D" id="3.40.50.200">
    <property type="entry name" value="Peptidase S8/S53 domain"/>
    <property type="match status" value="1"/>
</dbReference>
<accession>A0A4R7ZCR6</accession>
<dbReference type="GO" id="GO:0006508">
    <property type="term" value="P:proteolysis"/>
    <property type="evidence" value="ECO:0007669"/>
    <property type="project" value="InterPro"/>
</dbReference>
<evidence type="ECO:0000313" key="3">
    <source>
        <dbReference type="Proteomes" id="UP000294743"/>
    </source>
</evidence>
<evidence type="ECO:0000259" key="1">
    <source>
        <dbReference type="Pfam" id="PF00082"/>
    </source>
</evidence>
<dbReference type="EMBL" id="SODD01000044">
    <property type="protein sequence ID" value="TDW13191.1"/>
    <property type="molecule type" value="Genomic_DNA"/>
</dbReference>
<evidence type="ECO:0000313" key="2">
    <source>
        <dbReference type="EMBL" id="TDW13191.1"/>
    </source>
</evidence>
<reference evidence="2 3" key="1">
    <citation type="submission" date="2019-03" db="EMBL/GenBank/DDBJ databases">
        <title>Genomic Encyclopedia of Type Strains, Phase IV (KMG-IV): sequencing the most valuable type-strain genomes for metagenomic binning, comparative biology and taxonomic classification.</title>
        <authorList>
            <person name="Goeker M."/>
        </authorList>
    </citation>
    <scope>NUCLEOTIDE SEQUENCE [LARGE SCALE GENOMIC DNA]</scope>
    <source>
        <strain evidence="2 3">DSM 28867</strain>
    </source>
</reference>
<dbReference type="InterPro" id="IPR034074">
    <property type="entry name" value="Y4bN_pept_dom"/>
</dbReference>
<organism evidence="2 3">
    <name type="scientific">Breznakia blatticola</name>
    <dbReference type="NCBI Taxonomy" id="1754012"/>
    <lineage>
        <taxon>Bacteria</taxon>
        <taxon>Bacillati</taxon>
        <taxon>Bacillota</taxon>
        <taxon>Erysipelotrichia</taxon>
        <taxon>Erysipelotrichales</taxon>
        <taxon>Erysipelotrichaceae</taxon>
        <taxon>Breznakia</taxon>
    </lineage>
</organism>
<dbReference type="Pfam" id="PF00082">
    <property type="entry name" value="Peptidase_S8"/>
    <property type="match status" value="1"/>
</dbReference>
<dbReference type="SUPFAM" id="SSF52743">
    <property type="entry name" value="Subtilisin-like"/>
    <property type="match status" value="1"/>
</dbReference>
<dbReference type="OrthoDB" id="9759014at2"/>
<dbReference type="InterPro" id="IPR036852">
    <property type="entry name" value="Peptidase_S8/S53_dom_sf"/>
</dbReference>
<dbReference type="RefSeq" id="WP_134170904.1">
    <property type="nucleotide sequence ID" value="NZ_SODD01000044.1"/>
</dbReference>
<comment type="caution">
    <text evidence="2">The sequence shown here is derived from an EMBL/GenBank/DDBJ whole genome shotgun (WGS) entry which is preliminary data.</text>
</comment>
<sequence length="743" mass="84811">MKNDILNLKGSFDQRKNPGKPGSPKLAKNSIVSVKDIERLILYLEEMKRFWKIEKLLNGCLISVYYNTIIAKSNRCKFFLCNGSKSPNDTIVGAKFSDNKKKHIITHFIPYSAIENSIINAQYVINILNNEFNGSINDIYFNEKKNIECINCKSYNTSKSKFQKIIVDTSYIEKFDVERADFEINKSSIVTLYDTGTNTQELLEKLGIPIFNERILNKTTVLLDEQYLHTLLQKAPYLVAMAVENISELSPSDFSEPFEIDANLIPSPKNEPTIGVIDTLFDERVYFHEWVEFHNKIDVNIPTDADDYKHGTAVSSLIVDGPSINPHLDDGCGRFKVRHFGVATNRAFNSFTIIRTIKEIVAENRDIRVWNLSLGSNDEIKESFISAEGAVLDQIQFENDVIFVIAGTNNRDKDENRRIGAPADSINSIIVNSVDLNNIPADYSRRGIVLSFFTKPDVCYYGGTRDNYISVCEPLGESKVAGTSFAAPWIARKLSYLIDVIGLSKEIAKALIIDSAIGWENHKDFEELSLKGNGVVPIRIEDIIQSTEDEIKFVVEGVSEKYDTYKYSFPVPIYQNKHPYVAKATLCYFPKCSRNQGVDYTNTELDIYFGRIDDNGILKSINKNKQSIEDKEHYLFEEDARKLFRKWDNVKHISEPIKERSKGKKVYKNPMWGMSIKTKERLSNSDGEGIRFGVVVTLKEINGVNRIDDFIQQCHFKGWLVNRINVENRIDIYQTANEEITLE</sequence>
<dbReference type="CDD" id="cd04847">
    <property type="entry name" value="Peptidases_S8_Subtilisin_like_2"/>
    <property type="match status" value="1"/>
</dbReference>
<keyword evidence="3" id="KW-1185">Reference proteome</keyword>